<dbReference type="RefSeq" id="WP_186738696.1">
    <property type="nucleotide sequence ID" value="NZ_VFIA01000021.1"/>
</dbReference>
<dbReference type="InterPro" id="IPR013783">
    <property type="entry name" value="Ig-like_fold"/>
</dbReference>
<accession>A0ABR6W9U9</accession>
<evidence type="ECO:0008006" key="4">
    <source>
        <dbReference type="Google" id="ProtNLM"/>
    </source>
</evidence>
<keyword evidence="1" id="KW-1133">Transmembrane helix</keyword>
<dbReference type="InterPro" id="IPR026444">
    <property type="entry name" value="Secre_tail"/>
</dbReference>
<evidence type="ECO:0000313" key="3">
    <source>
        <dbReference type="Proteomes" id="UP000700732"/>
    </source>
</evidence>
<proteinExistence type="predicted"/>
<protein>
    <recommendedName>
        <fullName evidence="4">T9SS type A sorting domain-containing protein</fullName>
    </recommendedName>
</protein>
<feature type="transmembrane region" description="Helical" evidence="1">
    <location>
        <begin position="29"/>
        <end position="48"/>
    </location>
</feature>
<dbReference type="NCBIfam" id="TIGR04183">
    <property type="entry name" value="Por_Secre_tail"/>
    <property type="match status" value="1"/>
</dbReference>
<evidence type="ECO:0000313" key="2">
    <source>
        <dbReference type="EMBL" id="MBC3792943.1"/>
    </source>
</evidence>
<evidence type="ECO:0000256" key="1">
    <source>
        <dbReference type="SAM" id="Phobius"/>
    </source>
</evidence>
<dbReference type="Proteomes" id="UP000700732">
    <property type="component" value="Unassembled WGS sequence"/>
</dbReference>
<reference evidence="2 3" key="1">
    <citation type="submission" date="2019-06" db="EMBL/GenBank/DDBJ databases">
        <title>Spirosoma utsteinense sp. nov. isolated from Antarctic ice-free soils.</title>
        <authorList>
            <person name="Tahon G."/>
        </authorList>
    </citation>
    <scope>NUCLEOTIDE SEQUENCE [LARGE SCALE GENOMIC DNA]</scope>
    <source>
        <strain evidence="2 3">LMG 31447</strain>
    </source>
</reference>
<comment type="caution">
    <text evidence="2">The sequence shown here is derived from an EMBL/GenBank/DDBJ whole genome shotgun (WGS) entry which is preliminary data.</text>
</comment>
<name>A0ABR6W9U9_9BACT</name>
<keyword evidence="1" id="KW-0472">Membrane</keyword>
<sequence length="519" mass="56373">MLSNQAQIYPLDENSNCMKHNYLFIIQRYFLIWITLSASCSVMAQAIGKLQLNQPTYLCTTGFIIFNTFGGDGTPISYSATGVTLATPSSNTGIVDEARRNNPNSGPIIIQAIQSGDTTYSLAFDIHRYCSPSNAFLLPVLRSPLPDTTLVVGESNPVLNVGKYFRSNNIGYDYRARFSYNAYGIPPGMMFRGHSGLPPGTAGDTASAFITGLPTTVGVYRVAIIATSQGAFTAAYSIADTFKITVLSNRPPMDSPLTLTPPTYDCLTGSFHFNTAGGDSTQIEYYAAPGITGWTTDPNQLVDFETRTAPDAQPITLRARQNGKEVFYIWEIRTVCPVGNSDALRLIAPEYDCGSGAFTFKTTGGDNSLIEFAAIGITGWTLTPNQFVDTETRTAADAPPITLKARQNGQEVTYEWNIRAVCPLGSFRMGVAPEPSEDLQIKVLGNPVFNETLEIEILGAQDQSLQLQLFNEQGNKVSETVISSATSHQRATLRTGSPSGIYLLRVSTPTQRQTVKVIK</sequence>
<dbReference type="Gene3D" id="2.60.40.10">
    <property type="entry name" value="Immunoglobulins"/>
    <property type="match status" value="1"/>
</dbReference>
<gene>
    <name evidence="2" type="ORF">FH603_3458</name>
</gene>
<dbReference type="EMBL" id="VFIA01000021">
    <property type="protein sequence ID" value="MBC3792943.1"/>
    <property type="molecule type" value="Genomic_DNA"/>
</dbReference>
<organism evidence="2 3">
    <name type="scientific">Spirosoma utsteinense</name>
    <dbReference type="NCBI Taxonomy" id="2585773"/>
    <lineage>
        <taxon>Bacteria</taxon>
        <taxon>Pseudomonadati</taxon>
        <taxon>Bacteroidota</taxon>
        <taxon>Cytophagia</taxon>
        <taxon>Cytophagales</taxon>
        <taxon>Cytophagaceae</taxon>
        <taxon>Spirosoma</taxon>
    </lineage>
</organism>
<keyword evidence="3" id="KW-1185">Reference proteome</keyword>
<keyword evidence="1" id="KW-0812">Transmembrane</keyword>